<evidence type="ECO:0000313" key="2">
    <source>
        <dbReference type="EMBL" id="REE97645.1"/>
    </source>
</evidence>
<sequence>MASVIYKIKRWLRSPQGTQARARAQRLARDPRTRARVRGMMRGRRRH</sequence>
<evidence type="ECO:0000256" key="1">
    <source>
        <dbReference type="SAM" id="MobiDB-lite"/>
    </source>
</evidence>
<accession>A0A3D9SXB4</accession>
<reference evidence="2 3" key="1">
    <citation type="submission" date="2018-08" db="EMBL/GenBank/DDBJ databases">
        <title>Sequencing the genomes of 1000 actinobacteria strains.</title>
        <authorList>
            <person name="Klenk H.-P."/>
        </authorList>
    </citation>
    <scope>NUCLEOTIDE SEQUENCE [LARGE SCALE GENOMIC DNA]</scope>
    <source>
        <strain evidence="2 3">DSM 43927</strain>
    </source>
</reference>
<feature type="compositionally biased region" description="Basic residues" evidence="1">
    <location>
        <begin position="34"/>
        <end position="47"/>
    </location>
</feature>
<gene>
    <name evidence="2" type="ORF">DFJ69_3119</name>
</gene>
<keyword evidence="3" id="KW-1185">Reference proteome</keyword>
<dbReference type="EMBL" id="QTTT01000001">
    <property type="protein sequence ID" value="REE97645.1"/>
    <property type="molecule type" value="Genomic_DNA"/>
</dbReference>
<name>A0A3D9SXB4_9ACTN</name>
<dbReference type="Proteomes" id="UP000256661">
    <property type="component" value="Unassembled WGS sequence"/>
</dbReference>
<comment type="caution">
    <text evidence="2">The sequence shown here is derived from an EMBL/GenBank/DDBJ whole genome shotgun (WGS) entry which is preliminary data.</text>
</comment>
<dbReference type="RefSeq" id="WP_170177663.1">
    <property type="nucleotide sequence ID" value="NZ_QTTT01000001.1"/>
</dbReference>
<dbReference type="AlphaFoldDB" id="A0A3D9SXB4"/>
<evidence type="ECO:0000313" key="3">
    <source>
        <dbReference type="Proteomes" id="UP000256661"/>
    </source>
</evidence>
<organism evidence="2 3">
    <name type="scientific">Thermomonospora umbrina</name>
    <dbReference type="NCBI Taxonomy" id="111806"/>
    <lineage>
        <taxon>Bacteria</taxon>
        <taxon>Bacillati</taxon>
        <taxon>Actinomycetota</taxon>
        <taxon>Actinomycetes</taxon>
        <taxon>Streptosporangiales</taxon>
        <taxon>Thermomonosporaceae</taxon>
        <taxon>Thermomonospora</taxon>
    </lineage>
</organism>
<proteinExistence type="predicted"/>
<protein>
    <submittedName>
        <fullName evidence="2">Uncharacterized protein</fullName>
    </submittedName>
</protein>
<feature type="region of interest" description="Disordered" evidence="1">
    <location>
        <begin position="15"/>
        <end position="47"/>
    </location>
</feature>